<name>A0A7K1YAD4_9SPHI</name>
<feature type="signal peptide" evidence="1">
    <location>
        <begin position="1"/>
        <end position="20"/>
    </location>
</feature>
<dbReference type="RefSeq" id="WP_160844508.1">
    <property type="nucleotide sequence ID" value="NZ_WVHT01000004.1"/>
</dbReference>
<protein>
    <submittedName>
        <fullName evidence="2">Uncharacterized protein</fullName>
    </submittedName>
</protein>
<reference evidence="2 3" key="1">
    <citation type="submission" date="2019-11" db="EMBL/GenBank/DDBJ databases">
        <title>Pedobacter sp. HMF7647 Genome sequencing and assembly.</title>
        <authorList>
            <person name="Kang H."/>
            <person name="Kim H."/>
            <person name="Joh K."/>
        </authorList>
    </citation>
    <scope>NUCLEOTIDE SEQUENCE [LARGE SCALE GENOMIC DNA]</scope>
    <source>
        <strain evidence="2 3">HMF7647</strain>
    </source>
</reference>
<proteinExistence type="predicted"/>
<feature type="chain" id="PRO_5029456921" evidence="1">
    <location>
        <begin position="21"/>
        <end position="163"/>
    </location>
</feature>
<gene>
    <name evidence="2" type="ORF">GS399_10155</name>
</gene>
<evidence type="ECO:0000313" key="3">
    <source>
        <dbReference type="Proteomes" id="UP000466586"/>
    </source>
</evidence>
<comment type="caution">
    <text evidence="2">The sequence shown here is derived from an EMBL/GenBank/DDBJ whole genome shotgun (WGS) entry which is preliminary data.</text>
</comment>
<keyword evidence="3" id="KW-1185">Reference proteome</keyword>
<accession>A0A7K1YAD4</accession>
<organism evidence="2 3">
    <name type="scientific">Hufsiella arboris</name>
    <dbReference type="NCBI Taxonomy" id="2695275"/>
    <lineage>
        <taxon>Bacteria</taxon>
        <taxon>Pseudomonadati</taxon>
        <taxon>Bacteroidota</taxon>
        <taxon>Sphingobacteriia</taxon>
        <taxon>Sphingobacteriales</taxon>
        <taxon>Sphingobacteriaceae</taxon>
        <taxon>Hufsiella</taxon>
    </lineage>
</organism>
<evidence type="ECO:0000313" key="2">
    <source>
        <dbReference type="EMBL" id="MXV51331.1"/>
    </source>
</evidence>
<dbReference type="AlphaFoldDB" id="A0A7K1YAD4"/>
<evidence type="ECO:0000256" key="1">
    <source>
        <dbReference type="SAM" id="SignalP"/>
    </source>
</evidence>
<dbReference type="EMBL" id="WVHT01000004">
    <property type="protein sequence ID" value="MXV51331.1"/>
    <property type="molecule type" value="Genomic_DNA"/>
</dbReference>
<sequence>MKRSLTIFILIVLSVFKSFGQTNSNPIIAEHYKTKKFDTAIFPASSLDMDPGKRFTPNKEEINRAETNLNSDLKDLNKNKPNQSPATVIHEKLRKYKRQYFGYTDQNGNRILLINCFWSKIKEFNERWLNEKIVVFDGGSYFWQIKFNLDTNELFELYVNDNP</sequence>
<keyword evidence="1" id="KW-0732">Signal</keyword>
<dbReference type="Proteomes" id="UP000466586">
    <property type="component" value="Unassembled WGS sequence"/>
</dbReference>